<comment type="function">
    <text evidence="17">Single-stranded DNA-dependent ATP-dependent helicase. Involved in non-homologous end joining (NHEJ) DNA double strand break repair. DNA-binding is sequence-independent but has a high affinity to nicks in double-stranded DNA and to the ends of duplex DNA. Binds to naturally occurring chromosomal ends, and therefore provides chromosomal end protection. Required also for telomere recombination to repair telomeric ends in the absence of telomerase. KU70, of the KU70/KU80 heterodimer, binds to the stem loop of TLC1, the RNA component of telomerase. Involved in telomere maintenance. Interacts with telomeric repeats and subtelomeric sequences thereby controlling telomere length and protecting against subtelomeric rearrangement. Maintains telomeric chromatin, which is involved in silencing the expression of genes located at the telomere. Required for mating-type switching.</text>
</comment>
<dbReference type="InterPro" id="IPR036494">
    <property type="entry name" value="Ku_C_sf"/>
</dbReference>
<evidence type="ECO:0000256" key="9">
    <source>
        <dbReference type="ARBA" id="ARBA00022801"/>
    </source>
</evidence>
<feature type="domain" description="VWFA" evidence="20">
    <location>
        <begin position="6"/>
        <end position="215"/>
    </location>
</feature>
<evidence type="ECO:0000256" key="18">
    <source>
        <dbReference type="ARBA" id="ARBA00047995"/>
    </source>
</evidence>
<reference evidence="21" key="1">
    <citation type="journal article" date="2023" name="Mol. Phylogenet. Evol.">
        <title>Genome-scale phylogeny and comparative genomics of the fungal order Sordariales.</title>
        <authorList>
            <person name="Hensen N."/>
            <person name="Bonometti L."/>
            <person name="Westerberg I."/>
            <person name="Brannstrom I.O."/>
            <person name="Guillou S."/>
            <person name="Cros-Aarteil S."/>
            <person name="Calhoun S."/>
            <person name="Haridas S."/>
            <person name="Kuo A."/>
            <person name="Mondo S."/>
            <person name="Pangilinan J."/>
            <person name="Riley R."/>
            <person name="LaButti K."/>
            <person name="Andreopoulos B."/>
            <person name="Lipzen A."/>
            <person name="Chen C."/>
            <person name="Yan M."/>
            <person name="Daum C."/>
            <person name="Ng V."/>
            <person name="Clum A."/>
            <person name="Steindorff A."/>
            <person name="Ohm R.A."/>
            <person name="Martin F."/>
            <person name="Silar P."/>
            <person name="Natvig D.O."/>
            <person name="Lalanne C."/>
            <person name="Gautier V."/>
            <person name="Ament-Velasquez S.L."/>
            <person name="Kruys A."/>
            <person name="Hutchinson M.I."/>
            <person name="Powell A.J."/>
            <person name="Barry K."/>
            <person name="Miller A.N."/>
            <person name="Grigoriev I.V."/>
            <person name="Debuchy R."/>
            <person name="Gladieux P."/>
            <person name="Hiltunen Thoren M."/>
            <person name="Johannesson H."/>
        </authorList>
    </citation>
    <scope>NUCLEOTIDE SEQUENCE</scope>
    <source>
        <strain evidence="21">CBS 892.96</strain>
    </source>
</reference>
<dbReference type="InterPro" id="IPR014893">
    <property type="entry name" value="Ku_PK_bind"/>
</dbReference>
<dbReference type="GO" id="GO:0006310">
    <property type="term" value="P:DNA recombination"/>
    <property type="evidence" value="ECO:0007669"/>
    <property type="project" value="UniProtKB-KW"/>
</dbReference>
<dbReference type="Gene3D" id="1.10.1600.10">
    <property type="match status" value="1"/>
</dbReference>
<name>A0AAN6W476_9PEZI</name>
<evidence type="ECO:0000256" key="11">
    <source>
        <dbReference type="ARBA" id="ARBA00022840"/>
    </source>
</evidence>
<keyword evidence="9 19" id="KW-0378">Hydrolase</keyword>
<dbReference type="GO" id="GO:0042162">
    <property type="term" value="F:telomeric DNA binding"/>
    <property type="evidence" value="ECO:0007669"/>
    <property type="project" value="InterPro"/>
</dbReference>
<dbReference type="EMBL" id="MU866310">
    <property type="protein sequence ID" value="KAK4173952.1"/>
    <property type="molecule type" value="Genomic_DNA"/>
</dbReference>
<keyword evidence="12" id="KW-0779">Telomere</keyword>
<evidence type="ECO:0000256" key="3">
    <source>
        <dbReference type="ARBA" id="ARBA00007726"/>
    </source>
</evidence>
<dbReference type="Pfam" id="PF08785">
    <property type="entry name" value="Ku_PK_bind"/>
    <property type="match status" value="1"/>
</dbReference>
<evidence type="ECO:0000256" key="6">
    <source>
        <dbReference type="ARBA" id="ARBA00022454"/>
    </source>
</evidence>
<evidence type="ECO:0000313" key="21">
    <source>
        <dbReference type="EMBL" id="KAK4173952.1"/>
    </source>
</evidence>
<organism evidence="21 22">
    <name type="scientific">Triangularia setosa</name>
    <dbReference type="NCBI Taxonomy" id="2587417"/>
    <lineage>
        <taxon>Eukaryota</taxon>
        <taxon>Fungi</taxon>
        <taxon>Dikarya</taxon>
        <taxon>Ascomycota</taxon>
        <taxon>Pezizomycotina</taxon>
        <taxon>Sordariomycetes</taxon>
        <taxon>Sordariomycetidae</taxon>
        <taxon>Sordariales</taxon>
        <taxon>Podosporaceae</taxon>
        <taxon>Triangularia</taxon>
    </lineage>
</organism>
<dbReference type="GO" id="GO:0003690">
    <property type="term" value="F:double-stranded DNA binding"/>
    <property type="evidence" value="ECO:0007669"/>
    <property type="project" value="TreeGrafter"/>
</dbReference>
<dbReference type="InterPro" id="IPR036465">
    <property type="entry name" value="vWFA_dom_sf"/>
</dbReference>
<keyword evidence="11 19" id="KW-0067">ATP-binding</keyword>
<dbReference type="PROSITE" id="PS50234">
    <property type="entry name" value="VWFA"/>
    <property type="match status" value="1"/>
</dbReference>
<dbReference type="GO" id="GO:0000723">
    <property type="term" value="P:telomere maintenance"/>
    <property type="evidence" value="ECO:0007669"/>
    <property type="project" value="InterPro"/>
</dbReference>
<accession>A0AAN6W476</accession>
<dbReference type="AlphaFoldDB" id="A0AAN6W476"/>
<evidence type="ECO:0000256" key="12">
    <source>
        <dbReference type="ARBA" id="ARBA00022895"/>
    </source>
</evidence>
<dbReference type="SUPFAM" id="SSF101420">
    <property type="entry name" value="C-terminal domain of Ku80"/>
    <property type="match status" value="1"/>
</dbReference>
<dbReference type="Gene3D" id="1.25.40.240">
    <property type="entry name" value="Ku, C-terminal domain"/>
    <property type="match status" value="1"/>
</dbReference>
<keyword evidence="16 19" id="KW-0539">Nucleus</keyword>
<dbReference type="SUPFAM" id="SSF53300">
    <property type="entry name" value="vWA-like"/>
    <property type="match status" value="1"/>
</dbReference>
<keyword evidence="22" id="KW-1185">Reference proteome</keyword>
<dbReference type="GO" id="GO:0003678">
    <property type="term" value="F:DNA helicase activity"/>
    <property type="evidence" value="ECO:0007669"/>
    <property type="project" value="UniProtKB-EC"/>
</dbReference>
<evidence type="ECO:0000256" key="1">
    <source>
        <dbReference type="ARBA" id="ARBA00004123"/>
    </source>
</evidence>
<evidence type="ECO:0000256" key="13">
    <source>
        <dbReference type="ARBA" id="ARBA00023125"/>
    </source>
</evidence>
<sequence length="721" mass="80404">MADKEATVYVVDFGESMADCHNGRVESDLDFGMRYVWDKISTTVAASRKTWTIGFVGLNTNETDNDLANGGELEGYDNISVLQPIGPMSMTELRELRSKVQPSRSYGADPVSAVVVALTMIEQYTKKLKYKRRIILVTNGESKIDDEELDAIAERLNESKVELVVIGIDFDDPEYGFKEEDKSTNKKNNEEALQLLVDKCTDGVFGTMQQAVEELSIPRIKPVRPFKAYDGPLTLGDPSKYESAISIHVERYFKTKRAPPPSASTVVVSNGVGQSQAFKDEDVDMGGTGFSGVKQMRTYRVNDPDAPGGKRDVDFEELAKGYQYGRTVVPFGESDMSITKYETKKSFTIIGFIPYDSYNPFINMGETGLIVPQKMNEEAELGLSALIHALHEVESYAVARYVQKDGAQVQILLLKPNPGLEDDFECLYDVPLPFAEDVRSYQFPPLDKVLTVSGNVLKEHRLLPNDELKDAMSDFVDAMDLSHYEVDEDGKPLDYAPVDEVYNPIIHRMNQAIRARAIDPDSPIGPPAEILLKYSKPPKKLLDKAKHEIGNLIDAAELKKVPEKAKGRFGKKDAVKPLSGLDIDSLLGGQPKRAAISSENAIPEFKQMLNAAEDDETIEKAVKQMGDIIRKLIKDSFADVFYSRAAENLSVMREGLLGYEMPMLYNKYLKALKKSLLSGELDGDRREMWYKHIVGDGLGLITKEELDVSDVTEEEAKQFAK</sequence>
<keyword evidence="8 19" id="KW-0227">DNA damage</keyword>
<comment type="catalytic activity">
    <reaction evidence="18 19">
        <text>ATP + H2O = ADP + phosphate + H(+)</text>
        <dbReference type="Rhea" id="RHEA:13065"/>
        <dbReference type="ChEBI" id="CHEBI:15377"/>
        <dbReference type="ChEBI" id="CHEBI:15378"/>
        <dbReference type="ChEBI" id="CHEBI:30616"/>
        <dbReference type="ChEBI" id="CHEBI:43474"/>
        <dbReference type="ChEBI" id="CHEBI:456216"/>
        <dbReference type="EC" id="3.6.4.12"/>
    </reaction>
</comment>
<dbReference type="Gene3D" id="2.40.290.10">
    <property type="match status" value="1"/>
</dbReference>
<dbReference type="GO" id="GO:0005524">
    <property type="term" value="F:ATP binding"/>
    <property type="evidence" value="ECO:0007669"/>
    <property type="project" value="UniProtKB-UniRule"/>
</dbReference>
<keyword evidence="7 19" id="KW-0547">Nucleotide-binding</keyword>
<dbReference type="Proteomes" id="UP001302321">
    <property type="component" value="Unassembled WGS sequence"/>
</dbReference>
<protein>
    <recommendedName>
        <fullName evidence="5 19">ATP-dependent DNA helicase II subunit 2</fullName>
        <ecNumber evidence="4 19">3.6.4.12</ecNumber>
    </recommendedName>
</protein>
<evidence type="ECO:0000256" key="17">
    <source>
        <dbReference type="ARBA" id="ARBA00024890"/>
    </source>
</evidence>
<dbReference type="FunFam" id="3.40.50.410:FF:000073">
    <property type="entry name" value="ATP-dependent DNA helicase II subunit 2"/>
    <property type="match status" value="1"/>
</dbReference>
<dbReference type="PIRSF" id="PIRSF016570">
    <property type="entry name" value="Ku80"/>
    <property type="match status" value="1"/>
</dbReference>
<evidence type="ECO:0000256" key="19">
    <source>
        <dbReference type="PIRNR" id="PIRNR016570"/>
    </source>
</evidence>
<comment type="similarity">
    <text evidence="3 19">Belongs to the ku80 family.</text>
</comment>
<evidence type="ECO:0000256" key="15">
    <source>
        <dbReference type="ARBA" id="ARBA00023204"/>
    </source>
</evidence>
<proteinExistence type="inferred from homology"/>
<dbReference type="CDD" id="cd00873">
    <property type="entry name" value="KU80"/>
    <property type="match status" value="1"/>
</dbReference>
<dbReference type="Pfam" id="PF03731">
    <property type="entry name" value="Ku_N"/>
    <property type="match status" value="1"/>
</dbReference>
<evidence type="ECO:0000256" key="7">
    <source>
        <dbReference type="ARBA" id="ARBA00022741"/>
    </source>
</evidence>
<evidence type="ECO:0000256" key="10">
    <source>
        <dbReference type="ARBA" id="ARBA00022806"/>
    </source>
</evidence>
<comment type="subcellular location">
    <subcellularLocation>
        <location evidence="2">Chromosome</location>
        <location evidence="2">Telomere</location>
    </subcellularLocation>
    <subcellularLocation>
        <location evidence="1 19">Nucleus</location>
    </subcellularLocation>
</comment>
<comment type="caution">
    <text evidence="21">The sequence shown here is derived from an EMBL/GenBank/DDBJ whole genome shotgun (WGS) entry which is preliminary data.</text>
</comment>
<evidence type="ECO:0000259" key="20">
    <source>
        <dbReference type="PROSITE" id="PS50234"/>
    </source>
</evidence>
<dbReference type="FunFam" id="2.40.290.10:FF:000008">
    <property type="entry name" value="ATP-dependent DNA helicase II subunit 2"/>
    <property type="match status" value="1"/>
</dbReference>
<evidence type="ECO:0000256" key="5">
    <source>
        <dbReference type="ARBA" id="ARBA00021792"/>
    </source>
</evidence>
<dbReference type="InterPro" id="IPR005161">
    <property type="entry name" value="Ku_N"/>
</dbReference>
<evidence type="ECO:0000256" key="16">
    <source>
        <dbReference type="ARBA" id="ARBA00023242"/>
    </source>
</evidence>
<dbReference type="PANTHER" id="PTHR12604">
    <property type="entry name" value="KU AUTOANTIGEN DNA HELICASE"/>
    <property type="match status" value="1"/>
</dbReference>
<dbReference type="FunFam" id="1.10.1600.10:FF:000002">
    <property type="entry name" value="X-ray repair cross-complementing protein 5"/>
    <property type="match status" value="1"/>
</dbReference>
<evidence type="ECO:0000313" key="22">
    <source>
        <dbReference type="Proteomes" id="UP001302321"/>
    </source>
</evidence>
<keyword evidence="14 19" id="KW-0233">DNA recombination</keyword>
<dbReference type="GO" id="GO:0043564">
    <property type="term" value="C:Ku70:Ku80 complex"/>
    <property type="evidence" value="ECO:0007669"/>
    <property type="project" value="InterPro"/>
</dbReference>
<dbReference type="Pfam" id="PF02735">
    <property type="entry name" value="Ku"/>
    <property type="match status" value="1"/>
</dbReference>
<dbReference type="SUPFAM" id="SSF100939">
    <property type="entry name" value="SPOC domain-like"/>
    <property type="match status" value="1"/>
</dbReference>
<dbReference type="InterPro" id="IPR024193">
    <property type="entry name" value="Ku80"/>
</dbReference>
<dbReference type="InterPro" id="IPR002035">
    <property type="entry name" value="VWF_A"/>
</dbReference>
<keyword evidence="6" id="KW-0158">Chromosome</keyword>
<dbReference type="GO" id="GO:0000781">
    <property type="term" value="C:chromosome, telomeric region"/>
    <property type="evidence" value="ECO:0007669"/>
    <property type="project" value="UniProtKB-SubCell"/>
</dbReference>
<dbReference type="Gene3D" id="3.40.50.410">
    <property type="entry name" value="von Willebrand factor, type A domain"/>
    <property type="match status" value="1"/>
</dbReference>
<dbReference type="InterPro" id="IPR006164">
    <property type="entry name" value="DNA_bd_Ku70/Ku80"/>
</dbReference>
<evidence type="ECO:0000256" key="14">
    <source>
        <dbReference type="ARBA" id="ARBA00023172"/>
    </source>
</evidence>
<keyword evidence="10 19" id="KW-0347">Helicase</keyword>
<dbReference type="GO" id="GO:0003684">
    <property type="term" value="F:damaged DNA binding"/>
    <property type="evidence" value="ECO:0007669"/>
    <property type="project" value="InterPro"/>
</dbReference>
<evidence type="ECO:0000256" key="4">
    <source>
        <dbReference type="ARBA" id="ARBA00012551"/>
    </source>
</evidence>
<dbReference type="SMART" id="SM00559">
    <property type="entry name" value="Ku78"/>
    <property type="match status" value="1"/>
</dbReference>
<dbReference type="InterPro" id="IPR016194">
    <property type="entry name" value="SPOC-like_C_dom_sf"/>
</dbReference>
<evidence type="ECO:0000256" key="8">
    <source>
        <dbReference type="ARBA" id="ARBA00022763"/>
    </source>
</evidence>
<dbReference type="EC" id="3.6.4.12" evidence="4 19"/>
<dbReference type="GO" id="GO:0016787">
    <property type="term" value="F:hydrolase activity"/>
    <property type="evidence" value="ECO:0007669"/>
    <property type="project" value="UniProtKB-KW"/>
</dbReference>
<gene>
    <name evidence="21" type="ORF">QBC36DRAFT_334757</name>
</gene>
<dbReference type="PANTHER" id="PTHR12604:SF4">
    <property type="entry name" value="X-RAY REPAIR CROSS-COMPLEMENTING PROTEIN 5"/>
    <property type="match status" value="1"/>
</dbReference>
<evidence type="ECO:0000256" key="2">
    <source>
        <dbReference type="ARBA" id="ARBA00004574"/>
    </source>
</evidence>
<reference evidence="21" key="2">
    <citation type="submission" date="2023-05" db="EMBL/GenBank/DDBJ databases">
        <authorList>
            <consortium name="Lawrence Berkeley National Laboratory"/>
            <person name="Steindorff A."/>
            <person name="Hensen N."/>
            <person name="Bonometti L."/>
            <person name="Westerberg I."/>
            <person name="Brannstrom I.O."/>
            <person name="Guillou S."/>
            <person name="Cros-Aarteil S."/>
            <person name="Calhoun S."/>
            <person name="Haridas S."/>
            <person name="Kuo A."/>
            <person name="Mondo S."/>
            <person name="Pangilinan J."/>
            <person name="Riley R."/>
            <person name="Labutti K."/>
            <person name="Andreopoulos B."/>
            <person name="Lipzen A."/>
            <person name="Chen C."/>
            <person name="Yanf M."/>
            <person name="Daum C."/>
            <person name="Ng V."/>
            <person name="Clum A."/>
            <person name="Ohm R."/>
            <person name="Martin F."/>
            <person name="Silar P."/>
            <person name="Natvig D."/>
            <person name="Lalanne C."/>
            <person name="Gautier V."/>
            <person name="Ament-Velasquez S.L."/>
            <person name="Kruys A."/>
            <person name="Hutchinson M.I."/>
            <person name="Powell A.J."/>
            <person name="Barry K."/>
            <person name="Miller A.N."/>
            <person name="Grigoriev I.V."/>
            <person name="Debuchy R."/>
            <person name="Gladieux P."/>
            <person name="Thoren M.H."/>
            <person name="Johannesson H."/>
        </authorList>
    </citation>
    <scope>NUCLEOTIDE SEQUENCE</scope>
    <source>
        <strain evidence="21">CBS 892.96</strain>
    </source>
</reference>
<keyword evidence="13 19" id="KW-0238">DNA-binding</keyword>
<dbReference type="GO" id="GO:0006303">
    <property type="term" value="P:double-strand break repair via nonhomologous end joining"/>
    <property type="evidence" value="ECO:0007669"/>
    <property type="project" value="InterPro"/>
</dbReference>
<keyword evidence="15 19" id="KW-0234">DNA repair</keyword>